<accession>A0A8S5R7I8</accession>
<protein>
    <submittedName>
        <fullName evidence="1">Uncharacterized protein</fullName>
    </submittedName>
</protein>
<proteinExistence type="predicted"/>
<dbReference type="EMBL" id="BK015827">
    <property type="protein sequence ID" value="DAE27049.1"/>
    <property type="molecule type" value="Genomic_DNA"/>
</dbReference>
<organism evidence="1">
    <name type="scientific">virus sp. ctah610</name>
    <dbReference type="NCBI Taxonomy" id="2826807"/>
    <lineage>
        <taxon>Viruses</taxon>
    </lineage>
</organism>
<sequence>MISHRISQRRLCVVRTAGCVRYWWWEERKISFKIILFYRIIAVKGE</sequence>
<evidence type="ECO:0000313" key="1">
    <source>
        <dbReference type="EMBL" id="DAE27049.1"/>
    </source>
</evidence>
<reference evidence="1" key="1">
    <citation type="journal article" date="2021" name="Proc. Natl. Acad. Sci. U.S.A.">
        <title>A Catalog of Tens of Thousands of Viruses from Human Metagenomes Reveals Hidden Associations with Chronic Diseases.</title>
        <authorList>
            <person name="Tisza M.J."/>
            <person name="Buck C.B."/>
        </authorList>
    </citation>
    <scope>NUCLEOTIDE SEQUENCE</scope>
    <source>
        <strain evidence="1">Ctah610</strain>
    </source>
</reference>
<name>A0A8S5R7I8_9VIRU</name>